<dbReference type="OrthoDB" id="8558006at2"/>
<keyword evidence="3 4" id="KW-0472">Membrane</keyword>
<dbReference type="GO" id="GO:0022857">
    <property type="term" value="F:transmembrane transporter activity"/>
    <property type="evidence" value="ECO:0007669"/>
    <property type="project" value="InterPro"/>
</dbReference>
<dbReference type="InterPro" id="IPR036259">
    <property type="entry name" value="MFS_trans_sf"/>
</dbReference>
<sequence length="389" mass="40683">MFNRNFSMILCGNILLGAAMPMLIILGALAGGYLAPVQWMATLPPTVQLIVGVAVATPISLFMGKYGRRAGFMLAACLTIAGGALGAYAMIHQSFSLLCISHIILGAGLICVNYFRFAAADVVDDQHKAQAMSVTIASGLVAALVGPQLFSGLKDLLAPIPFAGAYIGIVALGTLGMIPVAALRIPHDVTKPMRLNRNKIAILRENPRVVTAIAVAAFAHAIMIFLMIPTPLAMVGCGLGEDQAADVIRWHVVAMFAPGLITGKLIQKYGSTQIAISGLILLLIAAMIPLTGKTPFQFYAALIALGVGWNFGFVGGTYMLQTALRPEERPLIQGINDMTLAICAALASLASGVIFAVHGWAILATVAVGLVGFGVVALATRQHRATNAI</sequence>
<feature type="transmembrane region" description="Helical" evidence="4">
    <location>
        <begin position="95"/>
        <end position="117"/>
    </location>
</feature>
<dbReference type="Proteomes" id="UP000238007">
    <property type="component" value="Unassembled WGS sequence"/>
</dbReference>
<feature type="transmembrane region" description="Helical" evidence="4">
    <location>
        <begin position="70"/>
        <end position="89"/>
    </location>
</feature>
<reference evidence="5 6" key="1">
    <citation type="submission" date="2018-03" db="EMBL/GenBank/DDBJ databases">
        <title>Genomic Encyclopedia of Archaeal and Bacterial Type Strains, Phase II (KMG-II): from individual species to whole genera.</title>
        <authorList>
            <person name="Goeker M."/>
        </authorList>
    </citation>
    <scope>NUCLEOTIDE SEQUENCE [LARGE SCALE GENOMIC DNA]</scope>
    <source>
        <strain evidence="5 6">DSM 101533</strain>
    </source>
</reference>
<feature type="transmembrane region" description="Helical" evidence="4">
    <location>
        <begin position="129"/>
        <end position="150"/>
    </location>
</feature>
<feature type="transmembrane region" description="Helical" evidence="4">
    <location>
        <begin position="12"/>
        <end position="34"/>
    </location>
</feature>
<comment type="caution">
    <text evidence="5">The sequence shown here is derived from an EMBL/GenBank/DDBJ whole genome shotgun (WGS) entry which is preliminary data.</text>
</comment>
<name>A0A2T0W1C9_9RHOB</name>
<gene>
    <name evidence="5" type="ORF">CLV80_10367</name>
</gene>
<dbReference type="Pfam" id="PF07690">
    <property type="entry name" value="MFS_1"/>
    <property type="match status" value="1"/>
</dbReference>
<organism evidence="5 6">
    <name type="scientific">Yoonia maritima</name>
    <dbReference type="NCBI Taxonomy" id="1435347"/>
    <lineage>
        <taxon>Bacteria</taxon>
        <taxon>Pseudomonadati</taxon>
        <taxon>Pseudomonadota</taxon>
        <taxon>Alphaproteobacteria</taxon>
        <taxon>Rhodobacterales</taxon>
        <taxon>Paracoccaceae</taxon>
        <taxon>Yoonia</taxon>
    </lineage>
</organism>
<accession>A0A2T0W1C9</accession>
<keyword evidence="6" id="KW-1185">Reference proteome</keyword>
<keyword evidence="1 4" id="KW-0812">Transmembrane</keyword>
<dbReference type="AlphaFoldDB" id="A0A2T0W1C9"/>
<dbReference type="SUPFAM" id="SSF103473">
    <property type="entry name" value="MFS general substrate transporter"/>
    <property type="match status" value="1"/>
</dbReference>
<feature type="transmembrane region" description="Helical" evidence="4">
    <location>
        <begin position="46"/>
        <end position="63"/>
    </location>
</feature>
<evidence type="ECO:0000256" key="1">
    <source>
        <dbReference type="ARBA" id="ARBA00022692"/>
    </source>
</evidence>
<dbReference type="PANTHER" id="PTHR23534:SF1">
    <property type="entry name" value="MAJOR FACILITATOR SUPERFAMILY PROTEIN"/>
    <property type="match status" value="1"/>
</dbReference>
<keyword evidence="2 4" id="KW-1133">Transmembrane helix</keyword>
<dbReference type="InterPro" id="IPR011701">
    <property type="entry name" value="MFS"/>
</dbReference>
<evidence type="ECO:0000313" key="6">
    <source>
        <dbReference type="Proteomes" id="UP000238007"/>
    </source>
</evidence>
<feature type="transmembrane region" description="Helical" evidence="4">
    <location>
        <begin position="298"/>
        <end position="320"/>
    </location>
</feature>
<evidence type="ECO:0000313" key="5">
    <source>
        <dbReference type="EMBL" id="PRY78743.1"/>
    </source>
</evidence>
<evidence type="ECO:0000256" key="3">
    <source>
        <dbReference type="ARBA" id="ARBA00023136"/>
    </source>
</evidence>
<protein>
    <submittedName>
        <fullName evidence="5">Putative MFS family arabinose efflux permease</fullName>
    </submittedName>
</protein>
<feature type="transmembrane region" description="Helical" evidence="4">
    <location>
        <begin position="162"/>
        <end position="185"/>
    </location>
</feature>
<feature type="transmembrane region" description="Helical" evidence="4">
    <location>
        <begin position="360"/>
        <end position="379"/>
    </location>
</feature>
<dbReference type="EMBL" id="PVTP01000003">
    <property type="protein sequence ID" value="PRY78743.1"/>
    <property type="molecule type" value="Genomic_DNA"/>
</dbReference>
<evidence type="ECO:0000256" key="4">
    <source>
        <dbReference type="SAM" id="Phobius"/>
    </source>
</evidence>
<evidence type="ECO:0000256" key="2">
    <source>
        <dbReference type="ARBA" id="ARBA00022989"/>
    </source>
</evidence>
<dbReference type="RefSeq" id="WP_106355499.1">
    <property type="nucleotide sequence ID" value="NZ_PVTP01000003.1"/>
</dbReference>
<dbReference type="PANTHER" id="PTHR23534">
    <property type="entry name" value="MFS PERMEASE"/>
    <property type="match status" value="1"/>
</dbReference>
<feature type="transmembrane region" description="Helical" evidence="4">
    <location>
        <begin position="206"/>
        <end position="228"/>
    </location>
</feature>
<dbReference type="Gene3D" id="1.20.1250.20">
    <property type="entry name" value="MFS general substrate transporter like domains"/>
    <property type="match status" value="1"/>
</dbReference>
<feature type="transmembrane region" description="Helical" evidence="4">
    <location>
        <begin position="274"/>
        <end position="292"/>
    </location>
</feature>
<proteinExistence type="predicted"/>